<evidence type="ECO:0000256" key="2">
    <source>
        <dbReference type="SAM" id="Coils"/>
    </source>
</evidence>
<dbReference type="EMBL" id="HBHP01008357">
    <property type="protein sequence ID" value="CAD9754445.1"/>
    <property type="molecule type" value="Transcribed_RNA"/>
</dbReference>
<comment type="similarity">
    <text evidence="1">Belongs to the syntaxin family.</text>
</comment>
<feature type="coiled-coil region" evidence="2">
    <location>
        <begin position="68"/>
        <end position="131"/>
    </location>
</feature>
<feature type="transmembrane region" description="Helical" evidence="3">
    <location>
        <begin position="290"/>
        <end position="314"/>
    </location>
</feature>
<feature type="domain" description="T-SNARE coiled-coil homology" evidence="4">
    <location>
        <begin position="216"/>
        <end position="278"/>
    </location>
</feature>
<dbReference type="InterPro" id="IPR010989">
    <property type="entry name" value="SNARE"/>
</dbReference>
<accession>A0A7S2TJV5</accession>
<keyword evidence="3" id="KW-1133">Transmembrane helix</keyword>
<dbReference type="SMART" id="SM00397">
    <property type="entry name" value="t_SNARE"/>
    <property type="match status" value="1"/>
</dbReference>
<dbReference type="Pfam" id="PF05739">
    <property type="entry name" value="SNARE"/>
    <property type="match status" value="1"/>
</dbReference>
<keyword evidence="3" id="KW-0812">Transmembrane</keyword>
<organism evidence="5">
    <name type="scientific">Lotharella oceanica</name>
    <dbReference type="NCBI Taxonomy" id="641309"/>
    <lineage>
        <taxon>Eukaryota</taxon>
        <taxon>Sar</taxon>
        <taxon>Rhizaria</taxon>
        <taxon>Cercozoa</taxon>
        <taxon>Chlorarachniophyceae</taxon>
        <taxon>Lotharella</taxon>
    </lineage>
</organism>
<protein>
    <recommendedName>
        <fullName evidence="4">t-SNARE coiled-coil homology domain-containing protein</fullName>
    </recommendedName>
</protein>
<dbReference type="GO" id="GO:0048278">
    <property type="term" value="P:vesicle docking"/>
    <property type="evidence" value="ECO:0007669"/>
    <property type="project" value="TreeGrafter"/>
</dbReference>
<proteinExistence type="inferred from homology"/>
<dbReference type="GO" id="GO:0012505">
    <property type="term" value="C:endomembrane system"/>
    <property type="evidence" value="ECO:0007669"/>
    <property type="project" value="TreeGrafter"/>
</dbReference>
<dbReference type="GO" id="GO:0005484">
    <property type="term" value="F:SNAP receptor activity"/>
    <property type="evidence" value="ECO:0007669"/>
    <property type="project" value="TreeGrafter"/>
</dbReference>
<dbReference type="AlphaFoldDB" id="A0A7S2TJV5"/>
<name>A0A7S2TJV5_9EUKA</name>
<evidence type="ECO:0000256" key="3">
    <source>
        <dbReference type="SAM" id="Phobius"/>
    </source>
</evidence>
<dbReference type="GO" id="GO:0006886">
    <property type="term" value="P:intracellular protein transport"/>
    <property type="evidence" value="ECO:0007669"/>
    <property type="project" value="TreeGrafter"/>
</dbReference>
<evidence type="ECO:0000259" key="4">
    <source>
        <dbReference type="PROSITE" id="PS50192"/>
    </source>
</evidence>
<dbReference type="InterPro" id="IPR045242">
    <property type="entry name" value="Syntaxin"/>
</dbReference>
<dbReference type="Gene3D" id="1.20.58.70">
    <property type="match status" value="1"/>
</dbReference>
<evidence type="ECO:0000313" key="5">
    <source>
        <dbReference type="EMBL" id="CAD9754445.1"/>
    </source>
</evidence>
<dbReference type="GO" id="GO:0000149">
    <property type="term" value="F:SNARE binding"/>
    <property type="evidence" value="ECO:0007669"/>
    <property type="project" value="TreeGrafter"/>
</dbReference>
<keyword evidence="3" id="KW-0472">Membrane</keyword>
<gene>
    <name evidence="5" type="ORF">LSP00402_LOCUS5220</name>
</gene>
<dbReference type="GO" id="GO:0031201">
    <property type="term" value="C:SNARE complex"/>
    <property type="evidence" value="ECO:0007669"/>
    <property type="project" value="TreeGrafter"/>
</dbReference>
<dbReference type="GO" id="GO:0006906">
    <property type="term" value="P:vesicle fusion"/>
    <property type="evidence" value="ECO:0007669"/>
    <property type="project" value="TreeGrafter"/>
</dbReference>
<keyword evidence="2" id="KW-0175">Coiled coil</keyword>
<dbReference type="InterPro" id="IPR000727">
    <property type="entry name" value="T_SNARE_dom"/>
</dbReference>
<dbReference type="PANTHER" id="PTHR19957">
    <property type="entry name" value="SYNTAXIN"/>
    <property type="match status" value="1"/>
</dbReference>
<evidence type="ECO:0000256" key="1">
    <source>
        <dbReference type="ARBA" id="ARBA00009063"/>
    </source>
</evidence>
<dbReference type="PROSITE" id="PS50192">
    <property type="entry name" value="T_SNARE"/>
    <property type="match status" value="1"/>
</dbReference>
<dbReference type="SUPFAM" id="SSF47661">
    <property type="entry name" value="t-snare proteins"/>
    <property type="match status" value="1"/>
</dbReference>
<sequence length="317" mass="35634">MESTIVVNRLDNLYEFVGGGGEIGSTGDINNDADQRILEDGKDGKGQGEDFLKELKQYSGIVEDIKFLESASEEIADAKEQMESVVDQTRDKIISKVDSKLSKARTKSSKLKKQLTDKGGLKDKIEKLNSEEKNEGSIKVEIRNNLYQYHMGRYFRAHKRYTRCANVFKDCVRERTKRDMKNLDGALTDAQAEQLIDQGLDQQFMQDRISGDAQELDRLMHQADEVKQINQGVREILEMFQEMAALVDQQQETIDNITSHISAAKGYTGEAAHELHLADEYLTAARKKQLICAVLVLLVLAVIIIIILASTGAFDSK</sequence>
<reference evidence="5" key="1">
    <citation type="submission" date="2021-01" db="EMBL/GenBank/DDBJ databases">
        <authorList>
            <person name="Corre E."/>
            <person name="Pelletier E."/>
            <person name="Niang G."/>
            <person name="Scheremetjew M."/>
            <person name="Finn R."/>
            <person name="Kale V."/>
            <person name="Holt S."/>
            <person name="Cochrane G."/>
            <person name="Meng A."/>
            <person name="Brown T."/>
            <person name="Cohen L."/>
        </authorList>
    </citation>
    <scope>NUCLEOTIDE SEQUENCE</scope>
    <source>
        <strain evidence="5">CCMP622</strain>
    </source>
</reference>